<dbReference type="CDD" id="cd02440">
    <property type="entry name" value="AdoMet_MTases"/>
    <property type="match status" value="1"/>
</dbReference>
<dbReference type="PANTHER" id="PTHR44068">
    <property type="entry name" value="ZGC:194242"/>
    <property type="match status" value="1"/>
</dbReference>
<keyword evidence="1 3" id="KW-0808">Transferase</keyword>
<sequence>MTCTGTAPAAACEPLWARPAMRGASPDAWRPGGLELTDRAAALAGVKPGWRVLDAGCGTGASALHLRRRYGALAAGMDMLAGRHRQGDVPCRVATGVPMVRADAMQPPFIPESFHMILCECVLSLLPDPARALHIFRNLLRSGGTLAVTDLYLTGQKKHTLPAGSCLGWQATRSGILAMLRQAGFLPLCFEDHTPMLGTLAARLVLAGEPLCSLSAAAAGRSANIPHTGTGAGYFLLLARRSG</sequence>
<evidence type="ECO:0000313" key="3">
    <source>
        <dbReference type="EMBL" id="ABB40335.1"/>
    </source>
</evidence>
<protein>
    <submittedName>
        <fullName evidence="3">Methyltransferase type 11</fullName>
    </submittedName>
</protein>
<dbReference type="EMBL" id="CP000112">
    <property type="protein sequence ID" value="ABB40335.1"/>
    <property type="molecule type" value="Genomic_DNA"/>
</dbReference>
<dbReference type="STRING" id="207559.Dde_3542"/>
<dbReference type="GO" id="GO:0008757">
    <property type="term" value="F:S-adenosylmethionine-dependent methyltransferase activity"/>
    <property type="evidence" value="ECO:0007669"/>
    <property type="project" value="InterPro"/>
</dbReference>
<dbReference type="RefSeq" id="WP_011369231.1">
    <property type="nucleotide sequence ID" value="NC_007519.1"/>
</dbReference>
<dbReference type="NCBIfam" id="NF045667">
    <property type="entry name" value="MTase_DVU1556"/>
    <property type="match status" value="1"/>
</dbReference>
<feature type="domain" description="Methyltransferase type 11" evidence="2">
    <location>
        <begin position="53"/>
        <end position="147"/>
    </location>
</feature>
<gene>
    <name evidence="3" type="ordered locus">Dde_3542</name>
</gene>
<evidence type="ECO:0000313" key="4">
    <source>
        <dbReference type="Proteomes" id="UP000002710"/>
    </source>
</evidence>
<dbReference type="eggNOG" id="COG2226">
    <property type="taxonomic scope" value="Bacteria"/>
</dbReference>
<reference evidence="3 4" key="1">
    <citation type="journal article" date="2011" name="J. Bacteriol.">
        <title>Complete genome sequence and updated annotation of Desulfovibrio alaskensis G20.</title>
        <authorList>
            <person name="Hauser L.J."/>
            <person name="Land M.L."/>
            <person name="Brown S.D."/>
            <person name="Larimer F."/>
            <person name="Keller K.L."/>
            <person name="Rapp-Giles B.J."/>
            <person name="Price M.N."/>
            <person name="Lin M."/>
            <person name="Bruce D.C."/>
            <person name="Detter J.C."/>
            <person name="Tapia R."/>
            <person name="Han C.S."/>
            <person name="Goodwin L.A."/>
            <person name="Cheng J.F."/>
            <person name="Pitluck S."/>
            <person name="Copeland A."/>
            <person name="Lucas S."/>
            <person name="Nolan M."/>
            <person name="Lapidus A.L."/>
            <person name="Palumbo A.V."/>
            <person name="Wall J.D."/>
        </authorList>
    </citation>
    <scope>NUCLEOTIDE SEQUENCE [LARGE SCALE GENOMIC DNA]</scope>
    <source>
        <strain evidence="4">ATCC BAA 1058 / DSM 17464 / G20</strain>
    </source>
</reference>
<name>Q30VG1_OLEA2</name>
<dbReference type="GO" id="GO:0032259">
    <property type="term" value="P:methylation"/>
    <property type="evidence" value="ECO:0007669"/>
    <property type="project" value="UniProtKB-KW"/>
</dbReference>
<keyword evidence="3" id="KW-0489">Methyltransferase</keyword>
<dbReference type="Proteomes" id="UP000002710">
    <property type="component" value="Chromosome"/>
</dbReference>
<dbReference type="KEGG" id="dde:Dde_3542"/>
<dbReference type="Pfam" id="PF08241">
    <property type="entry name" value="Methyltransf_11"/>
    <property type="match status" value="1"/>
</dbReference>
<dbReference type="InterPro" id="IPR050447">
    <property type="entry name" value="Erg6_SMT_methyltransf"/>
</dbReference>
<dbReference type="SUPFAM" id="SSF53335">
    <property type="entry name" value="S-adenosyl-L-methionine-dependent methyltransferases"/>
    <property type="match status" value="1"/>
</dbReference>
<evidence type="ECO:0000256" key="1">
    <source>
        <dbReference type="ARBA" id="ARBA00022679"/>
    </source>
</evidence>
<dbReference type="AlphaFoldDB" id="Q30VG1"/>
<dbReference type="PANTHER" id="PTHR44068:SF11">
    <property type="entry name" value="GERANYL DIPHOSPHATE 2-C-METHYLTRANSFERASE"/>
    <property type="match status" value="1"/>
</dbReference>
<evidence type="ECO:0000259" key="2">
    <source>
        <dbReference type="Pfam" id="PF08241"/>
    </source>
</evidence>
<dbReference type="HOGENOM" id="CLU_039068_9_1_7"/>
<dbReference type="Gene3D" id="3.40.50.150">
    <property type="entry name" value="Vaccinia Virus protein VP39"/>
    <property type="match status" value="1"/>
</dbReference>
<proteinExistence type="predicted"/>
<accession>Q30VG1</accession>
<organism evidence="3 4">
    <name type="scientific">Oleidesulfovibrio alaskensis (strain ATCC BAA-1058 / DSM 17464 / G20)</name>
    <name type="common">Desulfovibrio alaskensis</name>
    <dbReference type="NCBI Taxonomy" id="207559"/>
    <lineage>
        <taxon>Bacteria</taxon>
        <taxon>Pseudomonadati</taxon>
        <taxon>Thermodesulfobacteriota</taxon>
        <taxon>Desulfovibrionia</taxon>
        <taxon>Desulfovibrionales</taxon>
        <taxon>Desulfovibrionaceae</taxon>
        <taxon>Oleidesulfovibrio</taxon>
    </lineage>
</organism>
<keyword evidence="4" id="KW-1185">Reference proteome</keyword>
<dbReference type="InterPro" id="IPR029063">
    <property type="entry name" value="SAM-dependent_MTases_sf"/>
</dbReference>
<dbReference type="InterPro" id="IPR013216">
    <property type="entry name" value="Methyltransf_11"/>
</dbReference>